<accession>A0ABR6B903</accession>
<reference evidence="1 2" key="1">
    <citation type="submission" date="2020-08" db="EMBL/GenBank/DDBJ databases">
        <title>Genomic Encyclopedia of Archaeal and Bacterial Type Strains, Phase II (KMG-II): from individual species to whole genera.</title>
        <authorList>
            <person name="Goeker M."/>
        </authorList>
    </citation>
    <scope>NUCLEOTIDE SEQUENCE [LARGE SCALE GENOMIC DNA]</scope>
    <source>
        <strain evidence="1 2">DSM 43850</strain>
    </source>
</reference>
<protein>
    <submittedName>
        <fullName evidence="1">N-acetylglucosamine-6-phosphate deacetylase</fullName>
    </submittedName>
</protein>
<organism evidence="1 2">
    <name type="scientific">Kutzneria viridogrisea</name>
    <dbReference type="NCBI Taxonomy" id="47990"/>
    <lineage>
        <taxon>Bacteria</taxon>
        <taxon>Bacillati</taxon>
        <taxon>Actinomycetota</taxon>
        <taxon>Actinomycetes</taxon>
        <taxon>Pseudonocardiales</taxon>
        <taxon>Pseudonocardiaceae</taxon>
        <taxon>Kutzneria</taxon>
    </lineage>
</organism>
<dbReference type="EMBL" id="JACJID010000001">
    <property type="protein sequence ID" value="MBA8923333.1"/>
    <property type="molecule type" value="Genomic_DNA"/>
</dbReference>
<evidence type="ECO:0000313" key="1">
    <source>
        <dbReference type="EMBL" id="MBA8923333.1"/>
    </source>
</evidence>
<dbReference type="Gene3D" id="3.20.20.140">
    <property type="entry name" value="Metal-dependent hydrolases"/>
    <property type="match status" value="1"/>
</dbReference>
<comment type="caution">
    <text evidence="1">The sequence shown here is derived from an EMBL/GenBank/DDBJ whole genome shotgun (WGS) entry which is preliminary data.</text>
</comment>
<dbReference type="Proteomes" id="UP000517916">
    <property type="component" value="Unassembled WGS sequence"/>
</dbReference>
<dbReference type="InterPro" id="IPR032466">
    <property type="entry name" value="Metal_Hydrolase"/>
</dbReference>
<evidence type="ECO:0000313" key="2">
    <source>
        <dbReference type="Proteomes" id="UP000517916"/>
    </source>
</evidence>
<dbReference type="SUPFAM" id="SSF51556">
    <property type="entry name" value="Metallo-dependent hydrolases"/>
    <property type="match status" value="1"/>
</dbReference>
<dbReference type="RefSeq" id="WP_411931068.1">
    <property type="nucleotide sequence ID" value="NZ_JBKOFG010000003.1"/>
</dbReference>
<keyword evidence="2" id="KW-1185">Reference proteome</keyword>
<gene>
    <name evidence="1" type="ORF">BC739_000530</name>
</gene>
<name>A0ABR6B903_9PSEU</name>
<proteinExistence type="predicted"/>
<sequence>MGWKELATVERAAAEQDLRILPSVFLARDYLGGFRDVLQHYDDHRAEYPHILGFSVEGPLLGKVGGVPPRGIWSPDPEEWEFIADLGRLGLKYIVIGPDGGDLDDRLVGGVSFRDVMDLFCAADVRLALGHFRHDHPQLSADRTVAVIDYLQERCGPGANVVLTDHLYNDMPRNFQHAWRTGEERARRDGLLAEFLSVEWTDDILDDLLGPVPAAIVRAAKADRIMPFINFDGDHVDLEICRRTLDYLGPRRLIGITDDTERPFMAGEHLQLRAGNGLWYRSDGIVAAGTGYIAKQCENLRRIGYGHAIESLFRDNQLRATAPLTTGLRVRS</sequence>